<dbReference type="InterPro" id="IPR000073">
    <property type="entry name" value="AB_hydrolase_1"/>
</dbReference>
<dbReference type="SUPFAM" id="SSF53474">
    <property type="entry name" value="alpha/beta-Hydrolases"/>
    <property type="match status" value="1"/>
</dbReference>
<gene>
    <name evidence="2" type="ORF">GCM10022255_108450</name>
</gene>
<proteinExistence type="predicted"/>
<keyword evidence="2" id="KW-0378">Hydrolase</keyword>
<dbReference type="Pfam" id="PF12697">
    <property type="entry name" value="Abhydrolase_6"/>
    <property type="match status" value="1"/>
</dbReference>
<dbReference type="Proteomes" id="UP001500620">
    <property type="component" value="Unassembled WGS sequence"/>
</dbReference>
<sequence length="248" mass="27229">MQPVYALLHGWPETPACWRGVIREVADEARMVALDLLEIGANTDGSKAALAEAVHAVVEDLGLHDVTLVGHDCGGMVAYAYLRRYELRRAVIMNTVIPGVAPWEEVRRNPYIWHFGLHAVPRLPELLVRGREREYFDYFYDVLSPAPEAVPEEARAQYAAAYASDAALKTGFDWYRAFPADAAANAEPADVTTPLLYVRGEREGGDIAAYAAGLRASGVRDVTTAVIPGAGHFAPDQCPREVWDAIRP</sequence>
<protein>
    <submittedName>
        <fullName evidence="2">Alpha/beta hydrolase</fullName>
    </submittedName>
</protein>
<comment type="caution">
    <text evidence="2">The sequence shown here is derived from an EMBL/GenBank/DDBJ whole genome shotgun (WGS) entry which is preliminary data.</text>
</comment>
<accession>A0ABP8DUU3</accession>
<dbReference type="RefSeq" id="WP_345142905.1">
    <property type="nucleotide sequence ID" value="NZ_BAABAT010000070.1"/>
</dbReference>
<evidence type="ECO:0000313" key="3">
    <source>
        <dbReference type="Proteomes" id="UP001500620"/>
    </source>
</evidence>
<dbReference type="PROSITE" id="PS00560">
    <property type="entry name" value="CARBOXYPEPT_SER_HIS"/>
    <property type="match status" value="1"/>
</dbReference>
<evidence type="ECO:0000259" key="1">
    <source>
        <dbReference type="Pfam" id="PF12697"/>
    </source>
</evidence>
<dbReference type="InterPro" id="IPR029058">
    <property type="entry name" value="AB_hydrolase_fold"/>
</dbReference>
<dbReference type="Gene3D" id="3.40.50.1820">
    <property type="entry name" value="alpha/beta hydrolase"/>
    <property type="match status" value="1"/>
</dbReference>
<organism evidence="2 3">
    <name type="scientific">Dactylosporangium darangshiense</name>
    <dbReference type="NCBI Taxonomy" id="579108"/>
    <lineage>
        <taxon>Bacteria</taxon>
        <taxon>Bacillati</taxon>
        <taxon>Actinomycetota</taxon>
        <taxon>Actinomycetes</taxon>
        <taxon>Micromonosporales</taxon>
        <taxon>Micromonosporaceae</taxon>
        <taxon>Dactylosporangium</taxon>
    </lineage>
</organism>
<evidence type="ECO:0000313" key="2">
    <source>
        <dbReference type="EMBL" id="GAA4263484.1"/>
    </source>
</evidence>
<dbReference type="PANTHER" id="PTHR43329">
    <property type="entry name" value="EPOXIDE HYDROLASE"/>
    <property type="match status" value="1"/>
</dbReference>
<dbReference type="EMBL" id="BAABAT010000070">
    <property type="protein sequence ID" value="GAA4263484.1"/>
    <property type="molecule type" value="Genomic_DNA"/>
</dbReference>
<feature type="domain" description="AB hydrolase-1" evidence="1">
    <location>
        <begin position="7"/>
        <end position="244"/>
    </location>
</feature>
<name>A0ABP8DUU3_9ACTN</name>
<dbReference type="GO" id="GO:0016787">
    <property type="term" value="F:hydrolase activity"/>
    <property type="evidence" value="ECO:0007669"/>
    <property type="project" value="UniProtKB-KW"/>
</dbReference>
<keyword evidence="3" id="KW-1185">Reference proteome</keyword>
<reference evidence="3" key="1">
    <citation type="journal article" date="2019" name="Int. J. Syst. Evol. Microbiol.">
        <title>The Global Catalogue of Microorganisms (GCM) 10K type strain sequencing project: providing services to taxonomists for standard genome sequencing and annotation.</title>
        <authorList>
            <consortium name="The Broad Institute Genomics Platform"/>
            <consortium name="The Broad Institute Genome Sequencing Center for Infectious Disease"/>
            <person name="Wu L."/>
            <person name="Ma J."/>
        </authorList>
    </citation>
    <scope>NUCLEOTIDE SEQUENCE [LARGE SCALE GENOMIC DNA]</scope>
    <source>
        <strain evidence="3">JCM 17441</strain>
    </source>
</reference>
<dbReference type="InterPro" id="IPR033124">
    <property type="entry name" value="Ser_caboxypep_his_AS"/>
</dbReference>